<dbReference type="SUPFAM" id="SSF51735">
    <property type="entry name" value="NAD(P)-binding Rossmann-fold domains"/>
    <property type="match status" value="1"/>
</dbReference>
<dbReference type="OrthoDB" id="9802739at2"/>
<dbReference type="InterPro" id="IPR022675">
    <property type="entry name" value="G6P_DH_C"/>
</dbReference>
<feature type="binding site" evidence="7">
    <location>
        <position position="343"/>
    </location>
    <ligand>
        <name>substrate</name>
    </ligand>
</feature>
<dbReference type="Pfam" id="PF00479">
    <property type="entry name" value="G6PD_N"/>
    <property type="match status" value="1"/>
</dbReference>
<dbReference type="InterPro" id="IPR036291">
    <property type="entry name" value="NAD(P)-bd_dom_sf"/>
</dbReference>
<feature type="binding site" evidence="7">
    <location>
        <position position="214"/>
    </location>
    <ligand>
        <name>substrate</name>
    </ligand>
</feature>
<dbReference type="Proteomes" id="UP000298603">
    <property type="component" value="Chromosome"/>
</dbReference>
<feature type="binding site" evidence="7">
    <location>
        <position position="233"/>
    </location>
    <ligand>
        <name>substrate</name>
    </ligand>
</feature>
<reference evidence="10 11" key="1">
    <citation type="submission" date="2018-10" db="EMBL/GenBank/DDBJ databases">
        <title>Comparative functional genomics of the obligate endosymbiont Buchnera aphidicola.</title>
        <authorList>
            <person name="Chong R.A."/>
        </authorList>
    </citation>
    <scope>NUCLEOTIDE SEQUENCE [LARGE SCALE GENOMIC DNA]</scope>
    <source>
        <strain evidence="10 11">Tma</strain>
    </source>
</reference>
<comment type="function">
    <text evidence="7">Catalyzes the oxidation of glucose 6-phosphate to 6-phosphogluconolactone.</text>
</comment>
<comment type="caution">
    <text evidence="7">Lacks conserved residue(s) required for the propagation of feature annotation.</text>
</comment>
<evidence type="ECO:0000259" key="8">
    <source>
        <dbReference type="Pfam" id="PF00479"/>
    </source>
</evidence>
<dbReference type="GO" id="GO:0050661">
    <property type="term" value="F:NADP binding"/>
    <property type="evidence" value="ECO:0007669"/>
    <property type="project" value="UniProtKB-UniRule"/>
</dbReference>
<feature type="active site" description="Proton acceptor" evidence="7">
    <location>
        <position position="238"/>
    </location>
</feature>
<keyword evidence="11" id="KW-1185">Reference proteome</keyword>
<comment type="similarity">
    <text evidence="2 7">Belongs to the glucose-6-phosphate dehydrogenase family.</text>
</comment>
<feature type="binding site" evidence="7">
    <location>
        <begin position="91"/>
        <end position="92"/>
    </location>
    <ligand>
        <name>NADP(+)</name>
        <dbReference type="ChEBI" id="CHEBI:58349"/>
    </ligand>
</feature>
<dbReference type="PANTHER" id="PTHR23429:SF0">
    <property type="entry name" value="GLUCOSE-6-PHOSPHATE 1-DEHYDROGENASE"/>
    <property type="match status" value="1"/>
</dbReference>
<dbReference type="HAMAP" id="MF_00966">
    <property type="entry name" value="G6PD"/>
    <property type="match status" value="1"/>
</dbReference>
<evidence type="ECO:0000259" key="9">
    <source>
        <dbReference type="Pfam" id="PF02781"/>
    </source>
</evidence>
<evidence type="ECO:0000256" key="5">
    <source>
        <dbReference type="ARBA" id="ARBA00023002"/>
    </source>
</evidence>
<dbReference type="Pfam" id="PF02781">
    <property type="entry name" value="G6PD_C"/>
    <property type="match status" value="1"/>
</dbReference>
<comment type="catalytic activity">
    <reaction evidence="7">
        <text>D-glucose 6-phosphate + NADP(+) = 6-phospho-D-glucono-1,5-lactone + NADPH + H(+)</text>
        <dbReference type="Rhea" id="RHEA:15841"/>
        <dbReference type="ChEBI" id="CHEBI:15378"/>
        <dbReference type="ChEBI" id="CHEBI:57783"/>
        <dbReference type="ChEBI" id="CHEBI:57955"/>
        <dbReference type="ChEBI" id="CHEBI:58349"/>
        <dbReference type="ChEBI" id="CHEBI:61548"/>
        <dbReference type="EC" id="1.1.1.49"/>
    </reaction>
</comment>
<feature type="binding site" evidence="7">
    <location>
        <position position="146"/>
    </location>
    <ligand>
        <name>NADP(+)</name>
        <dbReference type="ChEBI" id="CHEBI:58349"/>
    </ligand>
</feature>
<feature type="domain" description="Glucose-6-phosphate dehydrogenase C-terminal" evidence="9">
    <location>
        <begin position="187"/>
        <end position="476"/>
    </location>
</feature>
<dbReference type="RefSeq" id="WP_158349480.1">
    <property type="nucleotide sequence ID" value="NZ_CP032996.1"/>
</dbReference>
<keyword evidence="4 7" id="KW-0521">NADP</keyword>
<dbReference type="GO" id="GO:0006006">
    <property type="term" value="P:glucose metabolic process"/>
    <property type="evidence" value="ECO:0007669"/>
    <property type="project" value="UniProtKB-KW"/>
</dbReference>
<dbReference type="PRINTS" id="PR00079">
    <property type="entry name" value="G6PDHDRGNASE"/>
</dbReference>
<dbReference type="NCBIfam" id="TIGR00871">
    <property type="entry name" value="zwf"/>
    <property type="match status" value="1"/>
</dbReference>
<keyword evidence="5 7" id="KW-0560">Oxidoreductase</keyword>
<evidence type="ECO:0000256" key="2">
    <source>
        <dbReference type="ARBA" id="ARBA00009975"/>
    </source>
</evidence>
<feature type="binding site" evidence="7">
    <location>
        <position position="49"/>
    </location>
    <ligand>
        <name>NADP(+)</name>
        <dbReference type="ChEBI" id="CHEBI:58349"/>
    </ligand>
</feature>
<organism evidence="10 11">
    <name type="scientific">Buchnera aphidicola</name>
    <name type="common">Therioaphis trifolii</name>
    <dbReference type="NCBI Taxonomy" id="1241884"/>
    <lineage>
        <taxon>Bacteria</taxon>
        <taxon>Pseudomonadati</taxon>
        <taxon>Pseudomonadota</taxon>
        <taxon>Gammaproteobacteria</taxon>
        <taxon>Enterobacterales</taxon>
        <taxon>Erwiniaceae</taxon>
        <taxon>Buchnera</taxon>
    </lineage>
</organism>
<protein>
    <recommendedName>
        <fullName evidence="7">Glucose-6-phosphate 1-dehydrogenase</fullName>
        <shortName evidence="7">G6PD</shortName>
        <ecNumber evidence="7">1.1.1.49</ecNumber>
    </recommendedName>
</protein>
<dbReference type="AlphaFoldDB" id="A0A4D6YBB5"/>
<dbReference type="UniPathway" id="UPA00115">
    <property type="reaction ID" value="UER00408"/>
</dbReference>
<comment type="pathway">
    <text evidence="1 7">Carbohydrate degradation; pentose phosphate pathway; D-ribulose 5-phosphate from D-glucose 6-phosphate (oxidative stage): step 1/3.</text>
</comment>
<feature type="domain" description="Glucose-6-phosphate dehydrogenase NAD-binding" evidence="8">
    <location>
        <begin position="12"/>
        <end position="185"/>
    </location>
</feature>
<dbReference type="Gene3D" id="3.40.50.720">
    <property type="entry name" value="NAD(P)-binding Rossmann-like Domain"/>
    <property type="match status" value="1"/>
</dbReference>
<evidence type="ECO:0000313" key="11">
    <source>
        <dbReference type="Proteomes" id="UP000298603"/>
    </source>
</evidence>
<dbReference type="PIRSF" id="PIRSF000110">
    <property type="entry name" value="G6PD"/>
    <property type="match status" value="1"/>
</dbReference>
<dbReference type="GO" id="GO:0009051">
    <property type="term" value="P:pentose-phosphate shunt, oxidative branch"/>
    <property type="evidence" value="ECO:0007669"/>
    <property type="project" value="TreeGrafter"/>
</dbReference>
<evidence type="ECO:0000256" key="3">
    <source>
        <dbReference type="ARBA" id="ARBA00022526"/>
    </source>
</evidence>
<evidence type="ECO:0000256" key="1">
    <source>
        <dbReference type="ARBA" id="ARBA00004937"/>
    </source>
</evidence>
<feature type="binding site" evidence="7">
    <location>
        <position position="338"/>
    </location>
    <ligand>
        <name>substrate</name>
    </ligand>
</feature>
<evidence type="ECO:0000313" key="10">
    <source>
        <dbReference type="EMBL" id="QCI27216.1"/>
    </source>
</evidence>
<evidence type="ECO:0000256" key="6">
    <source>
        <dbReference type="ARBA" id="ARBA00023277"/>
    </source>
</evidence>
<dbReference type="GO" id="GO:0004345">
    <property type="term" value="F:glucose-6-phosphate dehydrogenase activity"/>
    <property type="evidence" value="ECO:0007669"/>
    <property type="project" value="UniProtKB-UniRule"/>
</dbReference>
<dbReference type="InterPro" id="IPR001282">
    <property type="entry name" value="G6P_DH"/>
</dbReference>
<keyword evidence="6 7" id="KW-0119">Carbohydrate metabolism</keyword>
<dbReference type="EC" id="1.1.1.49" evidence="7"/>
<dbReference type="Gene3D" id="3.30.360.10">
    <property type="entry name" value="Dihydrodipicolinate Reductase, domain 2"/>
    <property type="match status" value="1"/>
</dbReference>
<dbReference type="SUPFAM" id="SSF55347">
    <property type="entry name" value="Glyceraldehyde-3-phosphate dehydrogenase-like, C-terminal domain"/>
    <property type="match status" value="1"/>
</dbReference>
<feature type="binding site" evidence="7">
    <location>
        <position position="180"/>
    </location>
    <ligand>
        <name>substrate</name>
    </ligand>
</feature>
<sequence length="479" mass="55996">MNIKFIQSYDIVIFGAKGDLSCRKLIPALYQLEKKKILNQKIRIIGVGRANWNNKEYAKKVFKALNKFCNEPIDIKIWNIFKKKLHFCNVDVTNLKDFFLLKMILSQLINIKIYYFAMPPNTFNNICKGLGSINYNNKPHRIIVEKPIGTSLASSKETNQQLRKYFQEEQIFRIDHYLGKETILNLLALRFTNPIFYNIWNNTTIEAIKITVAEQVGIEGRWKYFNQIGQTRDMVQNHLLQILSLITMSQPKKLNANCIREKKIKVLKSLKKIKLKDISKNTIRGQYTTGVINGKLATSYLNEKGSDKNSDIETFVLIKANIDNKMWKGVPFYLKTGKRLKSKKSEIVIYFKNIPNSVFKKNLNDNYKNKLIIRLEPNEGIEIQFFNKMPDINSNYKLINSKLNFNYTSIIKNKISDAYERLLLESMKNDQSLFVSQEEIETSWEWIDSIINSWKLNNMKVQLYPSGTWGPDFSNKNIK</sequence>
<name>A0A4D6YBB5_9GAMM</name>
<dbReference type="PROSITE" id="PS00069">
    <property type="entry name" value="G6P_DEHYDROGENASE"/>
    <property type="match status" value="1"/>
</dbReference>
<keyword evidence="3 7" id="KW-0313">Glucose metabolism</keyword>
<gene>
    <name evidence="7 10" type="primary">zwf</name>
    <name evidence="10" type="ORF">D9V81_01120</name>
</gene>
<evidence type="ECO:0000256" key="7">
    <source>
        <dbReference type="HAMAP-Rule" id="MF_00966"/>
    </source>
</evidence>
<dbReference type="PANTHER" id="PTHR23429">
    <property type="entry name" value="GLUCOSE-6-PHOSPHATE 1-DEHYDROGENASE G6PD"/>
    <property type="match status" value="1"/>
</dbReference>
<dbReference type="InterPro" id="IPR019796">
    <property type="entry name" value="G6P_DH_AS"/>
</dbReference>
<dbReference type="GO" id="GO:0005829">
    <property type="term" value="C:cytosol"/>
    <property type="evidence" value="ECO:0007669"/>
    <property type="project" value="TreeGrafter"/>
</dbReference>
<proteinExistence type="inferred from homology"/>
<feature type="binding site" evidence="7">
    <location>
        <position position="176"/>
    </location>
    <ligand>
        <name>substrate</name>
    </ligand>
</feature>
<evidence type="ECO:0000256" key="4">
    <source>
        <dbReference type="ARBA" id="ARBA00022857"/>
    </source>
</evidence>
<accession>A0A4D6YBB5</accession>
<dbReference type="EMBL" id="CP032996">
    <property type="protein sequence ID" value="QCI27216.1"/>
    <property type="molecule type" value="Genomic_DNA"/>
</dbReference>
<dbReference type="InterPro" id="IPR022674">
    <property type="entry name" value="G6P_DH_NAD-bd"/>
</dbReference>